<dbReference type="SMART" id="SM00382">
    <property type="entry name" value="AAA"/>
    <property type="match status" value="1"/>
</dbReference>
<dbReference type="Gene3D" id="3.40.50.300">
    <property type="entry name" value="P-loop containing nucleotide triphosphate hydrolases"/>
    <property type="match status" value="1"/>
</dbReference>
<proteinExistence type="inferred from homology"/>
<dbReference type="PROSITE" id="PS50893">
    <property type="entry name" value="ABC_TRANSPORTER_2"/>
    <property type="match status" value="1"/>
</dbReference>
<keyword evidence="3" id="KW-0813">Transport</keyword>
<evidence type="ECO:0000256" key="5">
    <source>
        <dbReference type="ARBA" id="ARBA00022741"/>
    </source>
</evidence>
<protein>
    <recommendedName>
        <fullName evidence="9">ABC transporter domain-containing protein</fullName>
    </recommendedName>
</protein>
<dbReference type="RefSeq" id="WP_057853286.1">
    <property type="nucleotide sequence ID" value="NZ_LLXX01000153.1"/>
</dbReference>
<evidence type="ECO:0000313" key="11">
    <source>
        <dbReference type="Proteomes" id="UP000051913"/>
    </source>
</evidence>
<accession>A0A0R3KXA2</accession>
<keyword evidence="5" id="KW-0547">Nucleotide-binding</keyword>
<dbReference type="Pfam" id="PF08352">
    <property type="entry name" value="oligo_HPY"/>
    <property type="match status" value="1"/>
</dbReference>
<dbReference type="NCBIfam" id="TIGR01727">
    <property type="entry name" value="oligo_HPY"/>
    <property type="match status" value="1"/>
</dbReference>
<dbReference type="SUPFAM" id="SSF52540">
    <property type="entry name" value="P-loop containing nucleoside triphosphate hydrolases"/>
    <property type="match status" value="1"/>
</dbReference>
<evidence type="ECO:0000256" key="2">
    <source>
        <dbReference type="ARBA" id="ARBA00005417"/>
    </source>
</evidence>
<comment type="caution">
    <text evidence="10">The sequence shown here is derived from an EMBL/GenBank/DDBJ whole genome shotgun (WGS) entry which is preliminary data.</text>
</comment>
<dbReference type="GO" id="GO:0055085">
    <property type="term" value="P:transmembrane transport"/>
    <property type="evidence" value="ECO:0007669"/>
    <property type="project" value="UniProtKB-ARBA"/>
</dbReference>
<dbReference type="PANTHER" id="PTHR43297:SF2">
    <property type="entry name" value="DIPEPTIDE TRANSPORT ATP-BINDING PROTEIN DPPD"/>
    <property type="match status" value="1"/>
</dbReference>
<evidence type="ECO:0000256" key="8">
    <source>
        <dbReference type="ARBA" id="ARBA00024722"/>
    </source>
</evidence>
<comment type="similarity">
    <text evidence="2">Belongs to the ABC transporter superfamily.</text>
</comment>
<comment type="function">
    <text evidence="8">Involved in beta-(1--&gt;2)glucan export. Transmembrane domains (TMD) form a pore in the inner membrane and the ATP-binding domain (NBD) is responsible for energy generation.</text>
</comment>
<dbReference type="InterPro" id="IPR003439">
    <property type="entry name" value="ABC_transporter-like_ATP-bd"/>
</dbReference>
<organism evidence="10 11">
    <name type="scientific">Bradyrhizobium valentinum</name>
    <dbReference type="NCBI Taxonomy" id="1518501"/>
    <lineage>
        <taxon>Bacteria</taxon>
        <taxon>Pseudomonadati</taxon>
        <taxon>Pseudomonadota</taxon>
        <taxon>Alphaproteobacteria</taxon>
        <taxon>Hyphomicrobiales</taxon>
        <taxon>Nitrobacteraceae</taxon>
        <taxon>Bradyrhizobium</taxon>
    </lineage>
</organism>
<dbReference type="PANTHER" id="PTHR43297">
    <property type="entry name" value="OLIGOPEPTIDE TRANSPORT ATP-BINDING PROTEIN APPD"/>
    <property type="match status" value="1"/>
</dbReference>
<dbReference type="Proteomes" id="UP000051913">
    <property type="component" value="Unassembled WGS sequence"/>
</dbReference>
<evidence type="ECO:0000259" key="9">
    <source>
        <dbReference type="PROSITE" id="PS50893"/>
    </source>
</evidence>
<keyword evidence="11" id="KW-1185">Reference proteome</keyword>
<gene>
    <name evidence="10" type="ORF">CP49_05145</name>
</gene>
<dbReference type="InterPro" id="IPR050388">
    <property type="entry name" value="ABC_Ni/Peptide_Import"/>
</dbReference>
<evidence type="ECO:0000256" key="6">
    <source>
        <dbReference type="ARBA" id="ARBA00022840"/>
    </source>
</evidence>
<keyword evidence="6" id="KW-0067">ATP-binding</keyword>
<dbReference type="InterPro" id="IPR017871">
    <property type="entry name" value="ABC_transporter-like_CS"/>
</dbReference>
<dbReference type="InterPro" id="IPR003593">
    <property type="entry name" value="AAA+_ATPase"/>
</dbReference>
<dbReference type="OrthoDB" id="9815712at2"/>
<sequence length="325" mass="35486">MTEMLEISDLTVHFQINQGAIEAVDHINLTIRRGEILGLVGESGSGKSVTSFAVLRLIRPPGRVVSGSVHFDGIDLGSLPEEQMRRMRGAKIAMVSQTPRTALNPLLTVGRQISRLLMVHAGLSTREAEKRMLEMLRLVRIPAPEKRANQYPHQLSGGMCQRVMIAMALATSPQLLLADEPTTGLDVSIAAKILDLLRELSTKTGAAIMLITHDLGVVAEICDRVAVMHAGQLVECAPVRDLFHNPAHPYTKALVRSIPRVDRDVVLEPISGSVPSLINPPSGCRYAGRCEWTMDRCRVSRPPMVEAAPGHVVACYGFEERRGTC</sequence>
<dbReference type="FunFam" id="3.40.50.300:FF:000016">
    <property type="entry name" value="Oligopeptide ABC transporter ATP-binding component"/>
    <property type="match status" value="1"/>
</dbReference>
<name>A0A0R3KXA2_9BRAD</name>
<dbReference type="CDD" id="cd03257">
    <property type="entry name" value="ABC_NikE_OppD_transporters"/>
    <property type="match status" value="1"/>
</dbReference>
<dbReference type="InterPro" id="IPR027417">
    <property type="entry name" value="P-loop_NTPase"/>
</dbReference>
<feature type="domain" description="ABC transporter" evidence="9">
    <location>
        <begin position="5"/>
        <end position="255"/>
    </location>
</feature>
<dbReference type="AlphaFoldDB" id="A0A0R3KXA2"/>
<keyword evidence="4" id="KW-1003">Cell membrane</keyword>
<evidence type="ECO:0000256" key="4">
    <source>
        <dbReference type="ARBA" id="ARBA00022475"/>
    </source>
</evidence>
<comment type="subcellular location">
    <subcellularLocation>
        <location evidence="1">Cell inner membrane</location>
        <topology evidence="1">Peripheral membrane protein</topology>
    </subcellularLocation>
</comment>
<evidence type="ECO:0000256" key="7">
    <source>
        <dbReference type="ARBA" id="ARBA00023136"/>
    </source>
</evidence>
<evidence type="ECO:0000256" key="3">
    <source>
        <dbReference type="ARBA" id="ARBA00022448"/>
    </source>
</evidence>
<dbReference type="STRING" id="1518501.CQ10_24125"/>
<dbReference type="PROSITE" id="PS00211">
    <property type="entry name" value="ABC_TRANSPORTER_1"/>
    <property type="match status" value="1"/>
</dbReference>
<dbReference type="EMBL" id="LLXX01000153">
    <property type="protein sequence ID" value="KRR02154.1"/>
    <property type="molecule type" value="Genomic_DNA"/>
</dbReference>
<dbReference type="InterPro" id="IPR013563">
    <property type="entry name" value="Oligopep_ABC_C"/>
</dbReference>
<dbReference type="GO" id="GO:0005886">
    <property type="term" value="C:plasma membrane"/>
    <property type="evidence" value="ECO:0007669"/>
    <property type="project" value="UniProtKB-SubCell"/>
</dbReference>
<dbReference type="GO" id="GO:0015833">
    <property type="term" value="P:peptide transport"/>
    <property type="evidence" value="ECO:0007669"/>
    <property type="project" value="InterPro"/>
</dbReference>
<keyword evidence="7" id="KW-0472">Membrane</keyword>
<evidence type="ECO:0000313" key="10">
    <source>
        <dbReference type="EMBL" id="KRR02154.1"/>
    </source>
</evidence>
<reference evidence="10 11" key="1">
    <citation type="submission" date="2014-03" db="EMBL/GenBank/DDBJ databases">
        <title>Bradyrhizobium valentinum sp. nov., isolated from effective nodules of Lupinus mariae-josephae, a lupine endemic of basic-lime soils in Eastern Spain.</title>
        <authorList>
            <person name="Duran D."/>
            <person name="Rey L."/>
            <person name="Navarro A."/>
            <person name="Busquets A."/>
            <person name="Imperial J."/>
            <person name="Ruiz-Argueso T."/>
        </authorList>
    </citation>
    <scope>NUCLEOTIDE SEQUENCE [LARGE SCALE GENOMIC DNA]</scope>
    <source>
        <strain evidence="10 11">LmjM3</strain>
    </source>
</reference>
<evidence type="ECO:0000256" key="1">
    <source>
        <dbReference type="ARBA" id="ARBA00004417"/>
    </source>
</evidence>
<dbReference type="Pfam" id="PF00005">
    <property type="entry name" value="ABC_tran"/>
    <property type="match status" value="1"/>
</dbReference>
<dbReference type="GO" id="GO:0005524">
    <property type="term" value="F:ATP binding"/>
    <property type="evidence" value="ECO:0007669"/>
    <property type="project" value="UniProtKB-KW"/>
</dbReference>
<dbReference type="GO" id="GO:0016887">
    <property type="term" value="F:ATP hydrolysis activity"/>
    <property type="evidence" value="ECO:0007669"/>
    <property type="project" value="InterPro"/>
</dbReference>